<dbReference type="STRING" id="867904.Metho_2070"/>
<keyword evidence="1" id="KW-1133">Transmembrane helix</keyword>
<keyword evidence="3" id="KW-1185">Reference proteome</keyword>
<reference evidence="3" key="1">
    <citation type="submission" date="2012-02" db="EMBL/GenBank/DDBJ databases">
        <title>Complete sequence of chromosome of Methanomethylovorans hollandica DSM 15978.</title>
        <authorList>
            <person name="Lucas S."/>
            <person name="Copeland A."/>
            <person name="Lapidus A."/>
            <person name="Glavina del Rio T."/>
            <person name="Dalin E."/>
            <person name="Tice H."/>
            <person name="Bruce D."/>
            <person name="Goodwin L."/>
            <person name="Pitluck S."/>
            <person name="Peters L."/>
            <person name="Mikhailova N."/>
            <person name="Held B."/>
            <person name="Kyrpides N."/>
            <person name="Mavromatis K."/>
            <person name="Ivanova N."/>
            <person name="Brettin T."/>
            <person name="Detter J.C."/>
            <person name="Han C."/>
            <person name="Larimer F."/>
            <person name="Land M."/>
            <person name="Hauser L."/>
            <person name="Markowitz V."/>
            <person name="Cheng J.-F."/>
            <person name="Hugenholtz P."/>
            <person name="Woyke T."/>
            <person name="Wu D."/>
            <person name="Spring S."/>
            <person name="Schroeder M."/>
            <person name="Brambilla E."/>
            <person name="Klenk H.-P."/>
            <person name="Eisen J.A."/>
        </authorList>
    </citation>
    <scope>NUCLEOTIDE SEQUENCE [LARGE SCALE GENOMIC DNA]</scope>
    <source>
        <strain evidence="3">DSM 15978 / NBRC 107637 / DMS1</strain>
    </source>
</reference>
<gene>
    <name evidence="2" type="ordered locus">Metho_2070</name>
</gene>
<keyword evidence="1" id="KW-0472">Membrane</keyword>
<evidence type="ECO:0000313" key="2">
    <source>
        <dbReference type="EMBL" id="AGB50236.1"/>
    </source>
</evidence>
<name>L0KYQ1_METHD</name>
<dbReference type="Proteomes" id="UP000010866">
    <property type="component" value="Chromosome"/>
</dbReference>
<organism evidence="2 3">
    <name type="scientific">Methanomethylovorans hollandica (strain DSM 15978 / NBRC 107637 / DMS1)</name>
    <dbReference type="NCBI Taxonomy" id="867904"/>
    <lineage>
        <taxon>Archaea</taxon>
        <taxon>Methanobacteriati</taxon>
        <taxon>Methanobacteriota</taxon>
        <taxon>Stenosarchaea group</taxon>
        <taxon>Methanomicrobia</taxon>
        <taxon>Methanosarcinales</taxon>
        <taxon>Methanosarcinaceae</taxon>
        <taxon>Methanomethylovorans</taxon>
    </lineage>
</organism>
<sequence length="64" mass="7010" precursor="true">MNKKTLEVLLSIFSVLVLIALIIVTHSTFSSNPDPLMESYGFIASLVIFILLISGIGIKLMDVE</sequence>
<protein>
    <submittedName>
        <fullName evidence="2">Uncharacterized protein</fullName>
    </submittedName>
</protein>
<dbReference type="AlphaFoldDB" id="L0KYQ1"/>
<dbReference type="InterPro" id="IPR055895">
    <property type="entry name" value="DUF7472"/>
</dbReference>
<proteinExistence type="predicted"/>
<dbReference type="HOGENOM" id="CLU_2857100_0_0_2"/>
<dbReference type="Pfam" id="PF24284">
    <property type="entry name" value="DUF7472"/>
    <property type="match status" value="1"/>
</dbReference>
<accession>L0KYQ1</accession>
<dbReference type="EMBL" id="CP003362">
    <property type="protein sequence ID" value="AGB50236.1"/>
    <property type="molecule type" value="Genomic_DNA"/>
</dbReference>
<dbReference type="KEGG" id="mhz:Metho_2070"/>
<evidence type="ECO:0000313" key="3">
    <source>
        <dbReference type="Proteomes" id="UP000010866"/>
    </source>
</evidence>
<dbReference type="RefSeq" id="WP_015325401.1">
    <property type="nucleotide sequence ID" value="NC_019977.1"/>
</dbReference>
<dbReference type="GeneID" id="14406583"/>
<keyword evidence="1" id="KW-0812">Transmembrane</keyword>
<evidence type="ECO:0000256" key="1">
    <source>
        <dbReference type="SAM" id="Phobius"/>
    </source>
</evidence>
<feature type="transmembrane region" description="Helical" evidence="1">
    <location>
        <begin position="40"/>
        <end position="61"/>
    </location>
</feature>